<dbReference type="RefSeq" id="WP_105482326.1">
    <property type="nucleotide sequence ID" value="NZ_NIGF01000002.1"/>
</dbReference>
<protein>
    <recommendedName>
        <fullName evidence="5 6">Diaminopimelate decarboxylase</fullName>
        <shortName evidence="5">DAP decarboxylase</shortName>
        <shortName evidence="5">DAPDC</shortName>
        <ecNumber evidence="5 6">4.1.1.20</ecNumber>
    </recommendedName>
</protein>
<comment type="subunit">
    <text evidence="5">Homodimer.</text>
</comment>
<dbReference type="InterPro" id="IPR022644">
    <property type="entry name" value="De-COase2_N"/>
</dbReference>
<dbReference type="SUPFAM" id="SSF51419">
    <property type="entry name" value="PLP-binding barrel"/>
    <property type="match status" value="1"/>
</dbReference>
<organism evidence="10 11">
    <name type="scientific">Abditibacterium utsteinense</name>
    <dbReference type="NCBI Taxonomy" id="1960156"/>
    <lineage>
        <taxon>Bacteria</taxon>
        <taxon>Pseudomonadati</taxon>
        <taxon>Abditibacteriota</taxon>
        <taxon>Abditibacteriia</taxon>
        <taxon>Abditibacteriales</taxon>
        <taxon>Abditibacteriaceae</taxon>
        <taxon>Abditibacterium</taxon>
    </lineage>
</organism>
<dbReference type="CDD" id="cd06828">
    <property type="entry name" value="PLPDE_III_DapDC"/>
    <property type="match status" value="1"/>
</dbReference>
<dbReference type="PRINTS" id="PR01179">
    <property type="entry name" value="ODADCRBXLASE"/>
</dbReference>
<feature type="binding site" evidence="5">
    <location>
        <begin position="290"/>
        <end position="293"/>
    </location>
    <ligand>
        <name>pyridoxal 5'-phosphate</name>
        <dbReference type="ChEBI" id="CHEBI:597326"/>
    </ligand>
</feature>
<dbReference type="Gene3D" id="3.20.20.10">
    <property type="entry name" value="Alanine racemase"/>
    <property type="match status" value="1"/>
</dbReference>
<feature type="binding site" evidence="5">
    <location>
        <position position="362"/>
    </location>
    <ligand>
        <name>substrate</name>
    </ligand>
</feature>
<dbReference type="InParanoid" id="A0A2S8SW35"/>
<dbReference type="PRINTS" id="PR01181">
    <property type="entry name" value="DAPDCRBXLASE"/>
</dbReference>
<comment type="pathway">
    <text evidence="5 8">Amino-acid biosynthesis; L-lysine biosynthesis via DAP pathway; L-lysine from DL-2,6-diaminopimelate: step 1/1.</text>
</comment>
<dbReference type="InterPro" id="IPR029066">
    <property type="entry name" value="PLP-binding_barrel"/>
</dbReference>
<sequence length="443" mass="48036">MFYLGTQTINSQGHLEIGGCDALELAQTFATPLIVMDEAHIRSQMRAMKAAFEAQNVEMQVIYASKAFPCLAISKIAAQEGLWIDVASAGELLTALRADFPAERIVFHGNNKSREELEMAVGARIGRVIVDNLGELEMLDEIAGEAGVSQPIMLRLTPAVDAHTHRLIQTGRIDTKFGFNIDGGAARRGVEIALGKKNLELLGVGCHIGSQILDAPFFTLAARLMVEFLAQIRDELQVEFPELDLGGGLGIRYLPEQAPPAMEDYAATLIGTVRENLEKFGLQLPILSIEPGRSLVGEAGTTLYSVGTIKEIPNVRTYVSVDGGLSDNPRPALYEAKYFAINASKAGEEQAKTVAIAGKHCETDVLIEAAQIANPERGDIIAVYATGAYNYSMASNYNRFRRPAVVLVSDGEADLIIERESLEDVLSHDLIPERLRQSEAVGV</sequence>
<dbReference type="EMBL" id="NIGF01000002">
    <property type="protein sequence ID" value="PQV65011.1"/>
    <property type="molecule type" value="Genomic_DNA"/>
</dbReference>
<feature type="binding site" evidence="5">
    <location>
        <position position="330"/>
    </location>
    <ligand>
        <name>substrate</name>
    </ligand>
</feature>
<comment type="function">
    <text evidence="5">Specifically catalyzes the decarboxylation of meso-diaminopimelate (meso-DAP) to L-lysine.</text>
</comment>
<proteinExistence type="inferred from homology"/>
<comment type="caution">
    <text evidence="10">The sequence shown here is derived from an EMBL/GenBank/DDBJ whole genome shotgun (WGS) entry which is preliminary data.</text>
</comment>
<feature type="binding site" evidence="5">
    <location>
        <position position="293"/>
    </location>
    <ligand>
        <name>substrate</name>
    </ligand>
</feature>
<dbReference type="PANTHER" id="PTHR43727">
    <property type="entry name" value="DIAMINOPIMELATE DECARBOXYLASE"/>
    <property type="match status" value="1"/>
</dbReference>
<evidence type="ECO:0000313" key="10">
    <source>
        <dbReference type="EMBL" id="PQV65011.1"/>
    </source>
</evidence>
<feature type="modified residue" description="N6-(pyridoxal phosphate)lysine" evidence="5 7">
    <location>
        <position position="66"/>
    </location>
</feature>
<reference evidence="10 11" key="1">
    <citation type="journal article" date="2018" name="Syst. Appl. Microbiol.">
        <title>Abditibacterium utsteinense sp. nov., the first cultivated member of candidate phylum FBP, isolated from ice-free Antarctic soil samples.</title>
        <authorList>
            <person name="Tahon G."/>
            <person name="Tytgat B."/>
            <person name="Lebbe L."/>
            <person name="Carlier A."/>
            <person name="Willems A."/>
        </authorList>
    </citation>
    <scope>NUCLEOTIDE SEQUENCE [LARGE SCALE GENOMIC DNA]</scope>
    <source>
        <strain evidence="10 11">LMG 29911</strain>
    </source>
</reference>
<dbReference type="SUPFAM" id="SSF50621">
    <property type="entry name" value="Alanine racemase C-terminal domain-like"/>
    <property type="match status" value="1"/>
</dbReference>
<evidence type="ECO:0000256" key="3">
    <source>
        <dbReference type="ARBA" id="ARBA00022898"/>
    </source>
</evidence>
<dbReference type="UniPathway" id="UPA00034">
    <property type="reaction ID" value="UER00027"/>
</dbReference>
<comment type="catalytic activity">
    <reaction evidence="5 8">
        <text>meso-2,6-diaminopimelate + H(+) = L-lysine + CO2</text>
        <dbReference type="Rhea" id="RHEA:15101"/>
        <dbReference type="ChEBI" id="CHEBI:15378"/>
        <dbReference type="ChEBI" id="CHEBI:16526"/>
        <dbReference type="ChEBI" id="CHEBI:32551"/>
        <dbReference type="ChEBI" id="CHEBI:57791"/>
        <dbReference type="EC" id="4.1.1.20"/>
    </reaction>
</comment>
<accession>A0A2S8SW35</accession>
<dbReference type="GO" id="GO:0009089">
    <property type="term" value="P:lysine biosynthetic process via diaminopimelate"/>
    <property type="evidence" value="ECO:0007669"/>
    <property type="project" value="UniProtKB-UniRule"/>
</dbReference>
<feature type="active site" description="Proton donor" evidence="7">
    <location>
        <position position="361"/>
    </location>
</feature>
<dbReference type="Proteomes" id="UP000237684">
    <property type="component" value="Unassembled WGS sequence"/>
</dbReference>
<evidence type="ECO:0000256" key="7">
    <source>
        <dbReference type="PIRSR" id="PIRSR600183-50"/>
    </source>
</evidence>
<keyword evidence="2 5" id="KW-0210">Decarboxylase</keyword>
<keyword evidence="4 5" id="KW-0456">Lyase</keyword>
<dbReference type="OrthoDB" id="9802241at2"/>
<dbReference type="GO" id="GO:0030170">
    <property type="term" value="F:pyridoxal phosphate binding"/>
    <property type="evidence" value="ECO:0007669"/>
    <property type="project" value="UniProtKB-UniRule"/>
</dbReference>
<evidence type="ECO:0000256" key="5">
    <source>
        <dbReference type="HAMAP-Rule" id="MF_02120"/>
    </source>
</evidence>
<evidence type="ECO:0000256" key="2">
    <source>
        <dbReference type="ARBA" id="ARBA00022793"/>
    </source>
</evidence>
<dbReference type="GO" id="GO:0008836">
    <property type="term" value="F:diaminopimelate decarboxylase activity"/>
    <property type="evidence" value="ECO:0007669"/>
    <property type="project" value="UniProtKB-UniRule"/>
</dbReference>
<feature type="binding site" evidence="5">
    <location>
        <position position="389"/>
    </location>
    <ligand>
        <name>substrate</name>
    </ligand>
</feature>
<dbReference type="FunFam" id="3.20.20.10:FF:000003">
    <property type="entry name" value="Diaminopimelate decarboxylase"/>
    <property type="match status" value="1"/>
</dbReference>
<evidence type="ECO:0000259" key="9">
    <source>
        <dbReference type="Pfam" id="PF02784"/>
    </source>
</evidence>
<feature type="binding site" evidence="5">
    <location>
        <position position="389"/>
    </location>
    <ligand>
        <name>pyridoxal 5'-phosphate</name>
        <dbReference type="ChEBI" id="CHEBI:597326"/>
    </ligand>
</feature>
<comment type="cofactor">
    <cofactor evidence="1 5 7 8">
        <name>pyridoxal 5'-phosphate</name>
        <dbReference type="ChEBI" id="CHEBI:597326"/>
    </cofactor>
</comment>
<evidence type="ECO:0000256" key="4">
    <source>
        <dbReference type="ARBA" id="ARBA00023239"/>
    </source>
</evidence>
<evidence type="ECO:0000256" key="1">
    <source>
        <dbReference type="ARBA" id="ARBA00001933"/>
    </source>
</evidence>
<keyword evidence="11" id="KW-1185">Reference proteome</keyword>
<feature type="binding site" evidence="5">
    <location>
        <position position="248"/>
    </location>
    <ligand>
        <name>pyridoxal 5'-phosphate</name>
        <dbReference type="ChEBI" id="CHEBI:597326"/>
    </ligand>
</feature>
<dbReference type="InterPro" id="IPR009006">
    <property type="entry name" value="Ala_racemase/Decarboxylase_C"/>
</dbReference>
<dbReference type="InterPro" id="IPR002986">
    <property type="entry name" value="DAP_deCOOHase_LysA"/>
</dbReference>
<dbReference type="EC" id="4.1.1.20" evidence="5 6"/>
<dbReference type="Gene3D" id="2.40.37.10">
    <property type="entry name" value="Lyase, Ornithine Decarboxylase, Chain A, domain 1"/>
    <property type="match status" value="1"/>
</dbReference>
<dbReference type="Pfam" id="PF02784">
    <property type="entry name" value="Orn_Arg_deC_N"/>
    <property type="match status" value="1"/>
</dbReference>
<dbReference type="AlphaFoldDB" id="A0A2S8SW35"/>
<dbReference type="NCBIfam" id="TIGR01048">
    <property type="entry name" value="lysA"/>
    <property type="match status" value="1"/>
</dbReference>
<feature type="domain" description="Orn/DAP/Arg decarboxylase 2 N-terminal" evidence="9">
    <location>
        <begin position="39"/>
        <end position="296"/>
    </location>
</feature>
<evidence type="ECO:0000313" key="11">
    <source>
        <dbReference type="Proteomes" id="UP000237684"/>
    </source>
</evidence>
<dbReference type="HAMAP" id="MF_02120">
    <property type="entry name" value="LysA"/>
    <property type="match status" value="1"/>
</dbReference>
<comment type="similarity">
    <text evidence="5">Belongs to the Orn/Lys/Arg decarboxylase class-II family. LysA subfamily.</text>
</comment>
<dbReference type="InterPro" id="IPR000183">
    <property type="entry name" value="Orn/DAP/Arg_de-COase"/>
</dbReference>
<name>A0A2S8SW35_9BACT</name>
<gene>
    <name evidence="5" type="primary">lysA</name>
    <name evidence="10" type="ORF">B1R32_10218</name>
</gene>
<keyword evidence="5" id="KW-0028">Amino-acid biosynthesis</keyword>
<dbReference type="PANTHER" id="PTHR43727:SF2">
    <property type="entry name" value="GROUP IV DECARBOXYLASE"/>
    <property type="match status" value="1"/>
</dbReference>
<keyword evidence="5 8" id="KW-0457">Lysine biosynthesis</keyword>
<evidence type="ECO:0000256" key="6">
    <source>
        <dbReference type="NCBIfam" id="TIGR01048"/>
    </source>
</evidence>
<keyword evidence="3 5" id="KW-0663">Pyridoxal phosphate</keyword>
<evidence type="ECO:0000256" key="8">
    <source>
        <dbReference type="RuleBase" id="RU003738"/>
    </source>
</evidence>
<feature type="binding site" evidence="5">
    <location>
        <position position="334"/>
    </location>
    <ligand>
        <name>substrate</name>
    </ligand>
</feature>
<dbReference type="FunCoup" id="A0A2S8SW35">
    <property type="interactions" value="331"/>
</dbReference>